<protein>
    <submittedName>
        <fullName evidence="2">Uncharacterized protein</fullName>
    </submittedName>
</protein>
<dbReference type="RefSeq" id="WP_258393155.1">
    <property type="nucleotide sequence ID" value="NZ_AP019769.1"/>
</dbReference>
<keyword evidence="1" id="KW-1133">Transmembrane helix</keyword>
<dbReference type="Proteomes" id="UP001055553">
    <property type="component" value="Chromosome"/>
</dbReference>
<organism evidence="2 3">
    <name type="scientific">Nanobdella aerobiophila</name>
    <dbReference type="NCBI Taxonomy" id="2586965"/>
    <lineage>
        <taxon>Archaea</taxon>
        <taxon>Nanobdellota</taxon>
        <taxon>Nanobdellia</taxon>
        <taxon>Nanobdellales</taxon>
        <taxon>Nanobdellaceae</taxon>
        <taxon>Nanobdella</taxon>
    </lineage>
</organism>
<accession>A0A915ST34</accession>
<gene>
    <name evidence="2" type="ORF">MJ1_0704</name>
</gene>
<name>A0A915ST34_9ARCH</name>
<keyword evidence="1" id="KW-0472">Membrane</keyword>
<evidence type="ECO:0000256" key="1">
    <source>
        <dbReference type="SAM" id="Phobius"/>
    </source>
</evidence>
<feature type="transmembrane region" description="Helical" evidence="1">
    <location>
        <begin position="6"/>
        <end position="24"/>
    </location>
</feature>
<dbReference type="GeneID" id="74568645"/>
<proteinExistence type="predicted"/>
<keyword evidence="1" id="KW-0812">Transmembrane</keyword>
<sequence length="196" mass="22577">MINKKYIIILSGIISIIITIILILQNNMYNQELTIKINNNNLTLYKLNLYYEGCYNLTIKNGYFIIYPISSAVNFSMPTYNYLNTTNIIYCNEDISYNITTNFCSPIACPTICTTNGCVKCNYCNNFTYYININYPIIIGENNDYISSSSIGNIVILKYDNNVYSTNNDIIINNIDNNSIYYIISLYINDIKKIIV</sequence>
<reference evidence="3" key="1">
    <citation type="journal article" date="2022" name="Int. J. Syst. Evol. Microbiol.">
        <title>Nanobdella aerobiophila gen. nov., sp. nov., a thermoacidophilic, obligate ectosymbiotic archaeon, and proposal of Nanobdellaceae fam. nov., Nanobdellales ord. nov. and Nanobdellia class. nov.</title>
        <authorList>
            <person name="Kato S."/>
            <person name="Ogasawara A."/>
            <person name="Itoh T."/>
            <person name="Sakai H.D."/>
            <person name="Shimizu M."/>
            <person name="Yuki M."/>
            <person name="Kaneko M."/>
            <person name="Takashina T."/>
            <person name="Ohkuma M."/>
        </authorList>
    </citation>
    <scope>NUCLEOTIDE SEQUENCE [LARGE SCALE GENOMIC DNA]</scope>
    <source>
        <strain evidence="3">MJ1</strain>
    </source>
</reference>
<dbReference type="EMBL" id="AP019769">
    <property type="protein sequence ID" value="BBL45846.1"/>
    <property type="molecule type" value="Genomic_DNA"/>
</dbReference>
<dbReference type="AlphaFoldDB" id="A0A915ST34"/>
<keyword evidence="3" id="KW-1185">Reference proteome</keyword>
<evidence type="ECO:0000313" key="3">
    <source>
        <dbReference type="Proteomes" id="UP001055553"/>
    </source>
</evidence>
<dbReference type="KEGG" id="naer:MJ1_0704"/>
<evidence type="ECO:0000313" key="2">
    <source>
        <dbReference type="EMBL" id="BBL45846.1"/>
    </source>
</evidence>